<organism evidence="2 3">
    <name type="scientific">Anaeramoeba ignava</name>
    <name type="common">Anaerobic marine amoeba</name>
    <dbReference type="NCBI Taxonomy" id="1746090"/>
    <lineage>
        <taxon>Eukaryota</taxon>
        <taxon>Metamonada</taxon>
        <taxon>Anaeramoebidae</taxon>
        <taxon>Anaeramoeba</taxon>
    </lineage>
</organism>
<accession>A0A9Q0RC09</accession>
<dbReference type="InterPro" id="IPR025271">
    <property type="entry name" value="CCDC28"/>
</dbReference>
<dbReference type="Proteomes" id="UP001149090">
    <property type="component" value="Unassembled WGS sequence"/>
</dbReference>
<evidence type="ECO:0000313" key="3">
    <source>
        <dbReference type="Proteomes" id="UP001149090"/>
    </source>
</evidence>
<protein>
    <submittedName>
        <fullName evidence="2">Uncharacterized protein</fullName>
    </submittedName>
</protein>
<feature type="region of interest" description="Disordered" evidence="1">
    <location>
        <begin position="1"/>
        <end position="21"/>
    </location>
</feature>
<name>A0A9Q0RC09_ANAIG</name>
<feature type="compositionally biased region" description="Low complexity" evidence="1">
    <location>
        <begin position="1"/>
        <end position="10"/>
    </location>
</feature>
<dbReference type="EMBL" id="JAPDFW010000076">
    <property type="protein sequence ID" value="KAJ5073259.1"/>
    <property type="molecule type" value="Genomic_DNA"/>
</dbReference>
<sequence>MDDFENLQQENHLENETGKIQQMEQELDKILSKFENGELNCFGKEQSKIFSEMDKFQQEHIQFATDHLTLIKKIEFDEDFEPEKEDLKSTTFQFEKISKSFTQKEKVIDKFTIRMEKLFRDFERIHHMIESSKKD</sequence>
<evidence type="ECO:0000256" key="1">
    <source>
        <dbReference type="SAM" id="MobiDB-lite"/>
    </source>
</evidence>
<dbReference type="AlphaFoldDB" id="A0A9Q0RC09"/>
<reference evidence="2" key="1">
    <citation type="submission" date="2022-10" db="EMBL/GenBank/DDBJ databases">
        <title>Novel sulphate-reducing endosymbionts in the free-living metamonad Anaeramoeba.</title>
        <authorList>
            <person name="Jerlstrom-Hultqvist J."/>
            <person name="Cepicka I."/>
            <person name="Gallot-Lavallee L."/>
            <person name="Salas-Leiva D."/>
            <person name="Curtis B.A."/>
            <person name="Zahonova K."/>
            <person name="Pipaliya S."/>
            <person name="Dacks J."/>
            <person name="Roger A.J."/>
        </authorList>
    </citation>
    <scope>NUCLEOTIDE SEQUENCE</scope>
    <source>
        <strain evidence="2">BMAN</strain>
    </source>
</reference>
<gene>
    <name evidence="2" type="ORF">M0811_08941</name>
</gene>
<proteinExistence type="predicted"/>
<dbReference type="Pfam" id="PF13270">
    <property type="entry name" value="CCDC28"/>
    <property type="match status" value="1"/>
</dbReference>
<evidence type="ECO:0000313" key="2">
    <source>
        <dbReference type="EMBL" id="KAJ5073259.1"/>
    </source>
</evidence>
<comment type="caution">
    <text evidence="2">The sequence shown here is derived from an EMBL/GenBank/DDBJ whole genome shotgun (WGS) entry which is preliminary data.</text>
</comment>
<keyword evidence="3" id="KW-1185">Reference proteome</keyword>